<protein>
    <submittedName>
        <fullName evidence="2">Uncharacterized protein</fullName>
    </submittedName>
</protein>
<dbReference type="RefSeq" id="XP_002844761.1">
    <property type="nucleotide sequence ID" value="XM_002844715.1"/>
</dbReference>
<keyword evidence="3" id="KW-1185">Reference proteome</keyword>
<evidence type="ECO:0000313" key="2">
    <source>
        <dbReference type="EMBL" id="EEQ33906.1"/>
    </source>
</evidence>
<feature type="compositionally biased region" description="Polar residues" evidence="1">
    <location>
        <begin position="17"/>
        <end position="36"/>
    </location>
</feature>
<reference evidence="3" key="1">
    <citation type="journal article" date="2012" name="MBio">
        <title>Comparative genome analysis of Trichophyton rubrum and related dermatophytes reveals candidate genes involved in infection.</title>
        <authorList>
            <person name="Martinez D.A."/>
            <person name="Oliver B.G."/>
            <person name="Graeser Y."/>
            <person name="Goldberg J.M."/>
            <person name="Li W."/>
            <person name="Martinez-Rossi N.M."/>
            <person name="Monod M."/>
            <person name="Shelest E."/>
            <person name="Barton R.C."/>
            <person name="Birch E."/>
            <person name="Brakhage A.A."/>
            <person name="Chen Z."/>
            <person name="Gurr S.J."/>
            <person name="Heiman D."/>
            <person name="Heitman J."/>
            <person name="Kosti I."/>
            <person name="Rossi A."/>
            <person name="Saif S."/>
            <person name="Samalova M."/>
            <person name="Saunders C.W."/>
            <person name="Shea T."/>
            <person name="Summerbell R.C."/>
            <person name="Xu J."/>
            <person name="Young S."/>
            <person name="Zeng Q."/>
            <person name="Birren B.W."/>
            <person name="Cuomo C.A."/>
            <person name="White T.C."/>
        </authorList>
    </citation>
    <scope>NUCLEOTIDE SEQUENCE [LARGE SCALE GENOMIC DNA]</scope>
    <source>
        <strain evidence="3">ATCC MYA-4605 / CBS 113480</strain>
    </source>
</reference>
<sequence>MESTFPPLPPHLEAQTLEVTLTKNCPHPSHNTSQSSEDMEAEAVSSPASKYSDPSDISTNDPPASLLEHSPPITETTASYDSEDISETDSDSIEILIDEGDIFSKPFNMSFISVASTELVDDLDEGRLLSLLIEAYDLICPNELRTGIEDGTISLDLSLEDDCECDEEASYDTEEELEEKVMAENDRPGVHEGKRFIDGIFTWMKRVPGTDESELAVSPSEDPSEKESSCDLRRKSGNSDLHLAYETSEGPSV</sequence>
<gene>
    <name evidence="2" type="ORF">MCYG_06725</name>
</gene>
<feature type="compositionally biased region" description="Pro residues" evidence="1">
    <location>
        <begin position="1"/>
        <end position="10"/>
    </location>
</feature>
<organism evidence="2 3">
    <name type="scientific">Arthroderma otae (strain ATCC MYA-4605 / CBS 113480)</name>
    <name type="common">Microsporum canis</name>
    <dbReference type="NCBI Taxonomy" id="554155"/>
    <lineage>
        <taxon>Eukaryota</taxon>
        <taxon>Fungi</taxon>
        <taxon>Dikarya</taxon>
        <taxon>Ascomycota</taxon>
        <taxon>Pezizomycotina</taxon>
        <taxon>Eurotiomycetes</taxon>
        <taxon>Eurotiomycetidae</taxon>
        <taxon>Onygenales</taxon>
        <taxon>Arthrodermataceae</taxon>
        <taxon>Microsporum</taxon>
    </lineage>
</organism>
<proteinExistence type="predicted"/>
<name>C5FVH2_ARTOC</name>
<evidence type="ECO:0000256" key="1">
    <source>
        <dbReference type="SAM" id="MobiDB-lite"/>
    </source>
</evidence>
<dbReference type="HOGENOM" id="CLU_096147_0_0_1"/>
<dbReference type="OrthoDB" id="4174404at2759"/>
<feature type="region of interest" description="Disordered" evidence="1">
    <location>
        <begin position="1"/>
        <end position="87"/>
    </location>
</feature>
<feature type="region of interest" description="Disordered" evidence="1">
    <location>
        <begin position="211"/>
        <end position="253"/>
    </location>
</feature>
<dbReference type="EMBL" id="DS995706">
    <property type="protein sequence ID" value="EEQ33906.1"/>
    <property type="molecule type" value="Genomic_DNA"/>
</dbReference>
<dbReference type="AlphaFoldDB" id="C5FVH2"/>
<dbReference type="VEuPathDB" id="FungiDB:MCYG_06725"/>
<dbReference type="Proteomes" id="UP000002035">
    <property type="component" value="Unassembled WGS sequence"/>
</dbReference>
<accession>C5FVH2</accession>
<evidence type="ECO:0000313" key="3">
    <source>
        <dbReference type="Proteomes" id="UP000002035"/>
    </source>
</evidence>
<dbReference type="eggNOG" id="ENOG502RQTS">
    <property type="taxonomic scope" value="Eukaryota"/>
</dbReference>
<feature type="compositionally biased region" description="Basic and acidic residues" evidence="1">
    <location>
        <begin position="223"/>
        <end position="234"/>
    </location>
</feature>
<dbReference type="OMA" id="FTWMKRV"/>
<dbReference type="GeneID" id="9230918"/>